<dbReference type="OrthoDB" id="406634at2759"/>
<keyword evidence="3" id="KW-0732">Signal</keyword>
<evidence type="ECO:0000313" key="4">
    <source>
        <dbReference type="EMBL" id="CAG8629859.1"/>
    </source>
</evidence>
<proteinExistence type="predicted"/>
<dbReference type="GO" id="GO:0016491">
    <property type="term" value="F:oxidoreductase activity"/>
    <property type="evidence" value="ECO:0007669"/>
    <property type="project" value="UniProtKB-KW"/>
</dbReference>
<gene>
    <name evidence="4" type="ORF">PBRASI_LOCUS9189</name>
</gene>
<dbReference type="AlphaFoldDB" id="A0A9N9D8F0"/>
<name>A0A9N9D8F0_9GLOM</name>
<feature type="chain" id="PRO_5040366689" evidence="3">
    <location>
        <begin position="21"/>
        <end position="272"/>
    </location>
</feature>
<protein>
    <submittedName>
        <fullName evidence="4">1057_t:CDS:1</fullName>
    </submittedName>
</protein>
<organism evidence="4 5">
    <name type="scientific">Paraglomus brasilianum</name>
    <dbReference type="NCBI Taxonomy" id="144538"/>
    <lineage>
        <taxon>Eukaryota</taxon>
        <taxon>Fungi</taxon>
        <taxon>Fungi incertae sedis</taxon>
        <taxon>Mucoromycota</taxon>
        <taxon>Glomeromycotina</taxon>
        <taxon>Glomeromycetes</taxon>
        <taxon>Paraglomerales</taxon>
        <taxon>Paraglomeraceae</taxon>
        <taxon>Paraglomus</taxon>
    </lineage>
</organism>
<keyword evidence="1" id="KW-0560">Oxidoreductase</keyword>
<sequence length="272" mass="30658">MNSDKTLLAVFKQLWSCGLAFLYNVPTKDQEIAKIVARIWIFEEHILRSYMAVPGAKNIAYTNLEFVEDLHNNTLTVSYAPPFQGPILEHVFASGSYTNTTRNYSPSGRPRCGRERKAESPEERETRAREMLADLEEQNTALKKENTALRERHAELTAHREENERLAKRSQNVLPSPEMIIHPLDGVRGSAVSVVTLEHSPLASGNGKDTVNIRTHPNKSLPGPLNHSCKSLQRTQTDLEPNSDDLLDYIDLDYWASDMLSMLGQDQKDGIC</sequence>
<evidence type="ECO:0000256" key="3">
    <source>
        <dbReference type="SAM" id="SignalP"/>
    </source>
</evidence>
<evidence type="ECO:0000313" key="5">
    <source>
        <dbReference type="Proteomes" id="UP000789739"/>
    </source>
</evidence>
<comment type="caution">
    <text evidence="4">The sequence shown here is derived from an EMBL/GenBank/DDBJ whole genome shotgun (WGS) entry which is preliminary data.</text>
</comment>
<dbReference type="Proteomes" id="UP000789739">
    <property type="component" value="Unassembled WGS sequence"/>
</dbReference>
<feature type="region of interest" description="Disordered" evidence="2">
    <location>
        <begin position="99"/>
        <end position="126"/>
    </location>
</feature>
<feature type="signal peptide" evidence="3">
    <location>
        <begin position="1"/>
        <end position="20"/>
    </location>
</feature>
<dbReference type="Gene3D" id="3.60.130.10">
    <property type="entry name" value="Clavaminate synthase-like"/>
    <property type="match status" value="1"/>
</dbReference>
<keyword evidence="5" id="KW-1185">Reference proteome</keyword>
<accession>A0A9N9D8F0</accession>
<dbReference type="InterPro" id="IPR042098">
    <property type="entry name" value="TauD-like_sf"/>
</dbReference>
<feature type="region of interest" description="Disordered" evidence="2">
    <location>
        <begin position="201"/>
        <end position="227"/>
    </location>
</feature>
<dbReference type="EMBL" id="CAJVPI010001887">
    <property type="protein sequence ID" value="CAG8629859.1"/>
    <property type="molecule type" value="Genomic_DNA"/>
</dbReference>
<evidence type="ECO:0000256" key="2">
    <source>
        <dbReference type="SAM" id="MobiDB-lite"/>
    </source>
</evidence>
<feature type="compositionally biased region" description="Basic and acidic residues" evidence="2">
    <location>
        <begin position="112"/>
        <end position="126"/>
    </location>
</feature>
<evidence type="ECO:0000256" key="1">
    <source>
        <dbReference type="ARBA" id="ARBA00023002"/>
    </source>
</evidence>
<reference evidence="4" key="1">
    <citation type="submission" date="2021-06" db="EMBL/GenBank/DDBJ databases">
        <authorList>
            <person name="Kallberg Y."/>
            <person name="Tangrot J."/>
            <person name="Rosling A."/>
        </authorList>
    </citation>
    <scope>NUCLEOTIDE SEQUENCE</scope>
    <source>
        <strain evidence="4">BR232B</strain>
    </source>
</reference>